<sequence length="599" mass="68626">MDDIGSNTIASNAKGSYYKPNDYTFRLWAPHADSVSIIGDFNNWEEDLDFMKSENNGHWSLTLNHAKQGDHYKFVIQSDTSKLYREDPYAIEFNEQNETSVITTTDFDWTDYDFKIVERKKMVIYQLDVGYFFSELNYNKAEPQHILEPISYLNALGINTIEIALPPPLVNPKKWSYHPSRPMSLSKEMGGYKAFANLVNLAHRQGIAVIMSLDISHFDSTSLLWHFDAEDEENEGGIYFYGDYRSNSPWGPRRPNYSCNEVRKYLQDTALLWIETYHCDGICFVNTDYVRHTNGISNSGAFLEDGKLLLNSIVGEIKTKYPSKILIAEEKRYDPLLTTPLTEGGFGFDIQRNSESVNSISQVLTANKDDDRQMGSLMDAMKLQEGGRTTTRIFHTVSQRSISEHGRRLADIITSNQVENNLLKKRITLAGLLTLTAPGIPMLFQGQENLAKHYFIREQLNWNNLTQCQGIIKLFSDLIKFRKSGYLDFIGLQGSLIDFIYLSETEKVIAYQRAHSKHPKNKLCVIINFSKRHYENFKLKLPAKGLWKLIFNSGSNSYDDMYDNLPVSNFNAEKAVGEGEYEGTFCLPAYVGLIYINRE</sequence>
<dbReference type="InterPro" id="IPR044143">
    <property type="entry name" value="GlgB_N_E_set_prok"/>
</dbReference>
<evidence type="ECO:0000256" key="4">
    <source>
        <dbReference type="ARBA" id="ARBA00012541"/>
    </source>
</evidence>
<dbReference type="InterPro" id="IPR014756">
    <property type="entry name" value="Ig_E-set"/>
</dbReference>
<dbReference type="Gene3D" id="2.60.40.1180">
    <property type="entry name" value="Golgi alpha-mannosidase II"/>
    <property type="match status" value="1"/>
</dbReference>
<keyword evidence="5" id="KW-0808">Transferase</keyword>
<evidence type="ECO:0000313" key="8">
    <source>
        <dbReference type="EMBL" id="GGW42390.1"/>
    </source>
</evidence>
<dbReference type="Proteomes" id="UP000634668">
    <property type="component" value="Unassembled WGS sequence"/>
</dbReference>
<reference evidence="8" key="1">
    <citation type="journal article" date="2014" name="Int. J. Syst. Evol. Microbiol.">
        <title>Complete genome sequence of Corynebacterium casei LMG S-19264T (=DSM 44701T), isolated from a smear-ripened cheese.</title>
        <authorList>
            <consortium name="US DOE Joint Genome Institute (JGI-PGF)"/>
            <person name="Walter F."/>
            <person name="Albersmeier A."/>
            <person name="Kalinowski J."/>
            <person name="Ruckert C."/>
        </authorList>
    </citation>
    <scope>NUCLEOTIDE SEQUENCE</scope>
    <source>
        <strain evidence="8">KCTC 12113</strain>
    </source>
</reference>
<evidence type="ECO:0000256" key="5">
    <source>
        <dbReference type="ARBA" id="ARBA00022679"/>
    </source>
</evidence>
<dbReference type="InterPro" id="IPR006048">
    <property type="entry name" value="A-amylase/branching_C"/>
</dbReference>
<gene>
    <name evidence="8" type="primary">glgB</name>
    <name evidence="8" type="ORF">GCM10007383_28680</name>
</gene>
<dbReference type="InterPro" id="IPR037439">
    <property type="entry name" value="Branching_enzy"/>
</dbReference>
<dbReference type="GO" id="GO:0043169">
    <property type="term" value="F:cation binding"/>
    <property type="evidence" value="ECO:0007669"/>
    <property type="project" value="InterPro"/>
</dbReference>
<dbReference type="SMART" id="SM00642">
    <property type="entry name" value="Aamy"/>
    <property type="match status" value="1"/>
</dbReference>
<evidence type="ECO:0000256" key="2">
    <source>
        <dbReference type="ARBA" id="ARBA00002953"/>
    </source>
</evidence>
<dbReference type="Pfam" id="PF02806">
    <property type="entry name" value="Alpha-amylase_C"/>
    <property type="match status" value="1"/>
</dbReference>
<comment type="similarity">
    <text evidence="3">Belongs to the glycosyl hydrolase 13 family. GlgB subfamily.</text>
</comment>
<dbReference type="GO" id="GO:0004553">
    <property type="term" value="F:hydrolase activity, hydrolyzing O-glycosyl compounds"/>
    <property type="evidence" value="ECO:0007669"/>
    <property type="project" value="InterPro"/>
</dbReference>
<dbReference type="SUPFAM" id="SSF81296">
    <property type="entry name" value="E set domains"/>
    <property type="match status" value="1"/>
</dbReference>
<dbReference type="PANTHER" id="PTHR43651">
    <property type="entry name" value="1,4-ALPHA-GLUCAN-BRANCHING ENZYME"/>
    <property type="match status" value="1"/>
</dbReference>
<dbReference type="SUPFAM" id="SSF51011">
    <property type="entry name" value="Glycosyl hydrolase domain"/>
    <property type="match status" value="1"/>
</dbReference>
<reference evidence="8" key="2">
    <citation type="submission" date="2020-09" db="EMBL/GenBank/DDBJ databases">
        <authorList>
            <person name="Sun Q."/>
            <person name="Kim S."/>
        </authorList>
    </citation>
    <scope>NUCLEOTIDE SEQUENCE</scope>
    <source>
        <strain evidence="8">KCTC 12113</strain>
    </source>
</reference>
<dbReference type="InterPro" id="IPR013783">
    <property type="entry name" value="Ig-like_fold"/>
</dbReference>
<comment type="catalytic activity">
    <reaction evidence="1">
        <text>Transfers a segment of a (1-&gt;4)-alpha-D-glucan chain to a primary hydroxy group in a similar glucan chain.</text>
        <dbReference type="EC" id="2.4.1.18"/>
    </reaction>
</comment>
<dbReference type="PIRSF" id="PIRSF000463">
    <property type="entry name" value="GlgB"/>
    <property type="match status" value="1"/>
</dbReference>
<dbReference type="InterPro" id="IPR013780">
    <property type="entry name" value="Glyco_hydro_b"/>
</dbReference>
<evidence type="ECO:0000313" key="9">
    <source>
        <dbReference type="Proteomes" id="UP000634668"/>
    </source>
</evidence>
<evidence type="ECO:0000259" key="7">
    <source>
        <dbReference type="SMART" id="SM00642"/>
    </source>
</evidence>
<proteinExistence type="inferred from homology"/>
<comment type="function">
    <text evidence="2">Catalyzes the formation of the alpha-1,6-glucosidic linkages in glycogen by scission of a 1,4-alpha-linked oligosaccharide from growing alpha-1,4-glucan chains and the subsequent attachment of the oligosaccharide to the alpha-1,6 position.</text>
</comment>
<dbReference type="EMBL" id="BMWP01000022">
    <property type="protein sequence ID" value="GGW42390.1"/>
    <property type="molecule type" value="Genomic_DNA"/>
</dbReference>
<dbReference type="SUPFAM" id="SSF51445">
    <property type="entry name" value="(Trans)glycosidases"/>
    <property type="match status" value="1"/>
</dbReference>
<dbReference type="RefSeq" id="WP_026813930.1">
    <property type="nucleotide sequence ID" value="NZ_BMWP01000022.1"/>
</dbReference>
<protein>
    <recommendedName>
        <fullName evidence="4">1,4-alpha-glucan branching enzyme</fullName>
        <ecNumber evidence="4">2.4.1.18</ecNumber>
    </recommendedName>
</protein>
<evidence type="ECO:0000256" key="1">
    <source>
        <dbReference type="ARBA" id="ARBA00000826"/>
    </source>
</evidence>
<dbReference type="Pfam" id="PF02922">
    <property type="entry name" value="CBM_48"/>
    <property type="match status" value="1"/>
</dbReference>
<dbReference type="EC" id="2.4.1.18" evidence="4"/>
<dbReference type="InterPro" id="IPR004193">
    <property type="entry name" value="Glyco_hydro_13_N"/>
</dbReference>
<keyword evidence="6" id="KW-0119">Carbohydrate metabolism</keyword>
<evidence type="ECO:0000256" key="6">
    <source>
        <dbReference type="ARBA" id="ARBA00023277"/>
    </source>
</evidence>
<comment type="caution">
    <text evidence="8">The sequence shown here is derived from an EMBL/GenBank/DDBJ whole genome shotgun (WGS) entry which is preliminary data.</text>
</comment>
<feature type="domain" description="Glycosyl hydrolase family 13 catalytic" evidence="7">
    <location>
        <begin position="126"/>
        <end position="482"/>
    </location>
</feature>
<dbReference type="Gene3D" id="3.20.20.80">
    <property type="entry name" value="Glycosidases"/>
    <property type="match status" value="1"/>
</dbReference>
<dbReference type="Gene3D" id="2.60.40.10">
    <property type="entry name" value="Immunoglobulins"/>
    <property type="match status" value="1"/>
</dbReference>
<name>A0A918MPJ3_9FLAO</name>
<dbReference type="InterPro" id="IPR006047">
    <property type="entry name" value="GH13_cat_dom"/>
</dbReference>
<evidence type="ECO:0000256" key="3">
    <source>
        <dbReference type="ARBA" id="ARBA00009000"/>
    </source>
</evidence>
<dbReference type="GO" id="GO:0003844">
    <property type="term" value="F:1,4-alpha-glucan branching enzyme activity"/>
    <property type="evidence" value="ECO:0007669"/>
    <property type="project" value="UniProtKB-EC"/>
</dbReference>
<dbReference type="GO" id="GO:0005978">
    <property type="term" value="P:glycogen biosynthetic process"/>
    <property type="evidence" value="ECO:0007669"/>
    <property type="project" value="InterPro"/>
</dbReference>
<dbReference type="PANTHER" id="PTHR43651:SF11">
    <property type="entry name" value="MALTO-OLIGOSYLTREHALOSE TREHALOHYDROLASE"/>
    <property type="match status" value="1"/>
</dbReference>
<organism evidence="8 9">
    <name type="scientific">Arenibacter certesii</name>
    <dbReference type="NCBI Taxonomy" id="228955"/>
    <lineage>
        <taxon>Bacteria</taxon>
        <taxon>Pseudomonadati</taxon>
        <taxon>Bacteroidota</taxon>
        <taxon>Flavobacteriia</taxon>
        <taxon>Flavobacteriales</taxon>
        <taxon>Flavobacteriaceae</taxon>
        <taxon>Arenibacter</taxon>
    </lineage>
</organism>
<dbReference type="InterPro" id="IPR017853">
    <property type="entry name" value="GH"/>
</dbReference>
<dbReference type="AlphaFoldDB" id="A0A918MPJ3"/>
<keyword evidence="9" id="KW-1185">Reference proteome</keyword>
<dbReference type="CDD" id="cd02855">
    <property type="entry name" value="E_set_GBE_prok_N"/>
    <property type="match status" value="1"/>
</dbReference>
<accession>A0A918MPJ3</accession>